<comment type="similarity">
    <text evidence="1">Belongs to the 4-hydroxybenzoyl-CoA thioesterase family.</text>
</comment>
<gene>
    <name evidence="3" type="ORF">CDO81_20200</name>
</gene>
<reference evidence="3 4" key="1">
    <citation type="journal article" date="2007" name="Int. J. Syst. Evol. Microbiol.">
        <title>Description of Pelomonas aquatica sp. nov. and Pelomonas puraquae sp. nov., isolated from industrial and haemodialysis water.</title>
        <authorList>
            <person name="Gomila M."/>
            <person name="Bowien B."/>
            <person name="Falsen E."/>
            <person name="Moore E.R."/>
            <person name="Lalucat J."/>
        </authorList>
    </citation>
    <scope>NUCLEOTIDE SEQUENCE [LARGE SCALE GENOMIC DNA]</scope>
    <source>
        <strain evidence="3 4">CCUG 52769</strain>
    </source>
</reference>
<accession>A0A254N4D0</accession>
<name>A0A254N4D0_9BURK</name>
<evidence type="ECO:0000256" key="2">
    <source>
        <dbReference type="ARBA" id="ARBA00022801"/>
    </source>
</evidence>
<keyword evidence="2" id="KW-0378">Hydrolase</keyword>
<dbReference type="PIRSF" id="PIRSF003230">
    <property type="entry name" value="YbgC"/>
    <property type="match status" value="1"/>
</dbReference>
<dbReference type="OrthoDB" id="21822at2"/>
<comment type="caution">
    <text evidence="3">The sequence shown here is derived from an EMBL/GenBank/DDBJ whole genome shotgun (WGS) entry which is preliminary data.</text>
</comment>
<dbReference type="AlphaFoldDB" id="A0A254N4D0"/>
<evidence type="ECO:0000313" key="3">
    <source>
        <dbReference type="EMBL" id="OWR02504.1"/>
    </source>
</evidence>
<dbReference type="InterPro" id="IPR006684">
    <property type="entry name" value="YbgC/YbaW"/>
</dbReference>
<dbReference type="Proteomes" id="UP000197446">
    <property type="component" value="Unassembled WGS sequence"/>
</dbReference>
<dbReference type="InterPro" id="IPR050563">
    <property type="entry name" value="4-hydroxybenzoyl-CoA_TE"/>
</dbReference>
<dbReference type="PANTHER" id="PTHR31793:SF27">
    <property type="entry name" value="NOVEL THIOESTERASE SUPERFAMILY DOMAIN AND SAPOSIN A-TYPE DOMAIN CONTAINING PROTEIN (0610012H03RIK)"/>
    <property type="match status" value="1"/>
</dbReference>
<dbReference type="GO" id="GO:0047617">
    <property type="term" value="F:fatty acyl-CoA hydrolase activity"/>
    <property type="evidence" value="ECO:0007669"/>
    <property type="project" value="TreeGrafter"/>
</dbReference>
<dbReference type="CDD" id="cd00586">
    <property type="entry name" value="4HBT"/>
    <property type="match status" value="1"/>
</dbReference>
<dbReference type="PANTHER" id="PTHR31793">
    <property type="entry name" value="4-HYDROXYBENZOYL-COA THIOESTERASE FAMILY MEMBER"/>
    <property type="match status" value="1"/>
</dbReference>
<evidence type="ECO:0000256" key="1">
    <source>
        <dbReference type="ARBA" id="ARBA00005953"/>
    </source>
</evidence>
<dbReference type="Pfam" id="PF13279">
    <property type="entry name" value="4HBT_2"/>
    <property type="match status" value="1"/>
</dbReference>
<dbReference type="SUPFAM" id="SSF54637">
    <property type="entry name" value="Thioesterase/thiol ester dehydrase-isomerase"/>
    <property type="match status" value="1"/>
</dbReference>
<sequence length="130" mass="14574">MQVRDYECDMGLVVNNAVYLNYLEHARHALLRKVGLSFGELAKRGIFLVVTRIEADFKGSLTAADNFVVQTTFVRKGRLRLQFIQSIFREPDRRLMLSATVTGTAVNAQGKPEIHPDLELALSKLIGPTD</sequence>
<keyword evidence="4" id="KW-1185">Reference proteome</keyword>
<dbReference type="InterPro" id="IPR029069">
    <property type="entry name" value="HotDog_dom_sf"/>
</dbReference>
<proteinExistence type="inferred from homology"/>
<evidence type="ECO:0000313" key="4">
    <source>
        <dbReference type="Proteomes" id="UP000197446"/>
    </source>
</evidence>
<protein>
    <submittedName>
        <fullName evidence="3">Uncharacterized protein</fullName>
    </submittedName>
</protein>
<organism evidence="3 4">
    <name type="scientific">Roseateles puraquae</name>
    <dbReference type="NCBI Taxonomy" id="431059"/>
    <lineage>
        <taxon>Bacteria</taxon>
        <taxon>Pseudomonadati</taxon>
        <taxon>Pseudomonadota</taxon>
        <taxon>Betaproteobacteria</taxon>
        <taxon>Burkholderiales</taxon>
        <taxon>Sphaerotilaceae</taxon>
        <taxon>Roseateles</taxon>
    </lineage>
</organism>
<dbReference type="Gene3D" id="3.10.129.10">
    <property type="entry name" value="Hotdog Thioesterase"/>
    <property type="match status" value="1"/>
</dbReference>
<dbReference type="EMBL" id="NISI01000009">
    <property type="protein sequence ID" value="OWR02504.1"/>
    <property type="molecule type" value="Genomic_DNA"/>
</dbReference>